<gene>
    <name evidence="1" type="ORF">GCM10010251_96300</name>
</gene>
<evidence type="ECO:0000313" key="2">
    <source>
        <dbReference type="Proteomes" id="UP000658320"/>
    </source>
</evidence>
<organism evidence="1 2">
    <name type="scientific">Streptomyces aurantiogriseus</name>
    <dbReference type="NCBI Taxonomy" id="66870"/>
    <lineage>
        <taxon>Bacteria</taxon>
        <taxon>Bacillati</taxon>
        <taxon>Actinomycetota</taxon>
        <taxon>Actinomycetes</taxon>
        <taxon>Kitasatosporales</taxon>
        <taxon>Streptomycetaceae</taxon>
        <taxon>Streptomyces</taxon>
    </lineage>
</organism>
<evidence type="ECO:0000313" key="1">
    <source>
        <dbReference type="EMBL" id="GGR64496.1"/>
    </source>
</evidence>
<proteinExistence type="predicted"/>
<accession>A0A918FPF8</accession>
<reference evidence="1" key="2">
    <citation type="submission" date="2020-09" db="EMBL/GenBank/DDBJ databases">
        <authorList>
            <person name="Sun Q."/>
            <person name="Ohkuma M."/>
        </authorList>
    </citation>
    <scope>NUCLEOTIDE SEQUENCE</scope>
    <source>
        <strain evidence="1">JCM 4346</strain>
    </source>
</reference>
<dbReference type="EMBL" id="BMSX01000051">
    <property type="protein sequence ID" value="GGR64496.1"/>
    <property type="molecule type" value="Genomic_DNA"/>
</dbReference>
<keyword evidence="2" id="KW-1185">Reference proteome</keyword>
<name>A0A918FPF8_9ACTN</name>
<sequence length="50" mass="5641">MPKQNADDEGYQRMMCPAEAGKAQCSIKPHTMDRSIQLPLVDPEPAQWAR</sequence>
<dbReference type="RefSeq" id="WP_229911570.1">
    <property type="nucleotide sequence ID" value="NZ_BMSX01000051.1"/>
</dbReference>
<dbReference type="Proteomes" id="UP000658320">
    <property type="component" value="Unassembled WGS sequence"/>
</dbReference>
<reference evidence="1" key="1">
    <citation type="journal article" date="2014" name="Int. J. Syst. Evol. Microbiol.">
        <title>Complete genome sequence of Corynebacterium casei LMG S-19264T (=DSM 44701T), isolated from a smear-ripened cheese.</title>
        <authorList>
            <consortium name="US DOE Joint Genome Institute (JGI-PGF)"/>
            <person name="Walter F."/>
            <person name="Albersmeier A."/>
            <person name="Kalinowski J."/>
            <person name="Ruckert C."/>
        </authorList>
    </citation>
    <scope>NUCLEOTIDE SEQUENCE</scope>
    <source>
        <strain evidence="1">JCM 4346</strain>
    </source>
</reference>
<comment type="caution">
    <text evidence="1">The sequence shown here is derived from an EMBL/GenBank/DDBJ whole genome shotgun (WGS) entry which is preliminary data.</text>
</comment>
<dbReference type="AlphaFoldDB" id="A0A918FPF8"/>
<protein>
    <submittedName>
        <fullName evidence="1">Uncharacterized protein</fullName>
    </submittedName>
</protein>